<proteinExistence type="predicted"/>
<sequence length="151" mass="17275">MLPLPSLSRLAQILKGLPCKYGFNPVCLEAIQKQFHGKADEQRLGSLILDEIKLRQAYDFNKCSYKMDGFVDYGGVTNEGTNQLADHALVLMFVPLFESWVQPIAAFATNSPLKQSWIRSFWGWFVPRTFAVTNGIMGTKKLEHMRWWCTI</sequence>
<comment type="caution">
    <text evidence="2">The sequence shown here is derived from an EMBL/GenBank/DDBJ whole genome shotgun (WGS) entry which is preliminary data.</text>
</comment>
<evidence type="ECO:0000313" key="2">
    <source>
        <dbReference type="EMBL" id="KAH8036638.1"/>
    </source>
</evidence>
<reference evidence="2" key="1">
    <citation type="journal article" date="2020" name="Cell">
        <title>Large-Scale Comparative Analyses of Tick Genomes Elucidate Their Genetic Diversity and Vector Capacities.</title>
        <authorList>
            <consortium name="Tick Genome and Microbiome Consortium (TIGMIC)"/>
            <person name="Jia N."/>
            <person name="Wang J."/>
            <person name="Shi W."/>
            <person name="Du L."/>
            <person name="Sun Y."/>
            <person name="Zhan W."/>
            <person name="Jiang J.F."/>
            <person name="Wang Q."/>
            <person name="Zhang B."/>
            <person name="Ji P."/>
            <person name="Bell-Sakyi L."/>
            <person name="Cui X.M."/>
            <person name="Yuan T.T."/>
            <person name="Jiang B.G."/>
            <person name="Yang W.F."/>
            <person name="Lam T.T."/>
            <person name="Chang Q.C."/>
            <person name="Ding S.J."/>
            <person name="Wang X.J."/>
            <person name="Zhu J.G."/>
            <person name="Ruan X.D."/>
            <person name="Zhao L."/>
            <person name="Wei J.T."/>
            <person name="Ye R.Z."/>
            <person name="Que T.C."/>
            <person name="Du C.H."/>
            <person name="Zhou Y.H."/>
            <person name="Cheng J.X."/>
            <person name="Dai P.F."/>
            <person name="Guo W.B."/>
            <person name="Han X.H."/>
            <person name="Huang E.J."/>
            <person name="Li L.F."/>
            <person name="Wei W."/>
            <person name="Gao Y.C."/>
            <person name="Liu J.Z."/>
            <person name="Shao H.Z."/>
            <person name="Wang X."/>
            <person name="Wang C.C."/>
            <person name="Yang T.C."/>
            <person name="Huo Q.B."/>
            <person name="Li W."/>
            <person name="Chen H.Y."/>
            <person name="Chen S.E."/>
            <person name="Zhou L.G."/>
            <person name="Ni X.B."/>
            <person name="Tian J.H."/>
            <person name="Sheng Y."/>
            <person name="Liu T."/>
            <person name="Pan Y.S."/>
            <person name="Xia L.Y."/>
            <person name="Li J."/>
            <person name="Zhao F."/>
            <person name="Cao W.C."/>
        </authorList>
    </citation>
    <scope>NUCLEOTIDE SEQUENCE</scope>
    <source>
        <strain evidence="2">Rmic-2018</strain>
    </source>
</reference>
<protein>
    <recommendedName>
        <fullName evidence="1">Transposable element P transposase-like RNase H domain-containing protein</fullName>
    </recommendedName>
</protein>
<evidence type="ECO:0000259" key="1">
    <source>
        <dbReference type="Pfam" id="PF21787"/>
    </source>
</evidence>
<dbReference type="InterPro" id="IPR048365">
    <property type="entry name" value="TNP-like_RNaseH_N"/>
</dbReference>
<dbReference type="Proteomes" id="UP000821866">
    <property type="component" value="Chromosome 10"/>
</dbReference>
<dbReference type="Pfam" id="PF21787">
    <property type="entry name" value="TNP-like_RNaseH_N"/>
    <property type="match status" value="1"/>
</dbReference>
<evidence type="ECO:0000313" key="3">
    <source>
        <dbReference type="Proteomes" id="UP000821866"/>
    </source>
</evidence>
<feature type="domain" description="Transposable element P transposase-like RNase H" evidence="1">
    <location>
        <begin position="19"/>
        <end position="111"/>
    </location>
</feature>
<organism evidence="2 3">
    <name type="scientific">Rhipicephalus microplus</name>
    <name type="common">Cattle tick</name>
    <name type="synonym">Boophilus microplus</name>
    <dbReference type="NCBI Taxonomy" id="6941"/>
    <lineage>
        <taxon>Eukaryota</taxon>
        <taxon>Metazoa</taxon>
        <taxon>Ecdysozoa</taxon>
        <taxon>Arthropoda</taxon>
        <taxon>Chelicerata</taxon>
        <taxon>Arachnida</taxon>
        <taxon>Acari</taxon>
        <taxon>Parasitiformes</taxon>
        <taxon>Ixodida</taxon>
        <taxon>Ixodoidea</taxon>
        <taxon>Ixodidae</taxon>
        <taxon>Rhipicephalinae</taxon>
        <taxon>Rhipicephalus</taxon>
        <taxon>Boophilus</taxon>
    </lineage>
</organism>
<keyword evidence="3" id="KW-1185">Reference proteome</keyword>
<dbReference type="EMBL" id="JABSTU010000002">
    <property type="protein sequence ID" value="KAH8036638.1"/>
    <property type="molecule type" value="Genomic_DNA"/>
</dbReference>
<gene>
    <name evidence="2" type="ORF">HPB51_002692</name>
</gene>
<name>A0A9J6EQI9_RHIMP</name>
<reference evidence="2" key="2">
    <citation type="submission" date="2021-09" db="EMBL/GenBank/DDBJ databases">
        <authorList>
            <person name="Jia N."/>
            <person name="Wang J."/>
            <person name="Shi W."/>
            <person name="Du L."/>
            <person name="Sun Y."/>
            <person name="Zhan W."/>
            <person name="Jiang J."/>
            <person name="Wang Q."/>
            <person name="Zhang B."/>
            <person name="Ji P."/>
            <person name="Sakyi L.B."/>
            <person name="Cui X."/>
            <person name="Yuan T."/>
            <person name="Jiang B."/>
            <person name="Yang W."/>
            <person name="Lam T.T.-Y."/>
            <person name="Chang Q."/>
            <person name="Ding S."/>
            <person name="Wang X."/>
            <person name="Zhu J."/>
            <person name="Ruan X."/>
            <person name="Zhao L."/>
            <person name="Wei J."/>
            <person name="Que T."/>
            <person name="Du C."/>
            <person name="Cheng J."/>
            <person name="Dai P."/>
            <person name="Han X."/>
            <person name="Huang E."/>
            <person name="Gao Y."/>
            <person name="Liu J."/>
            <person name="Shao H."/>
            <person name="Ye R."/>
            <person name="Li L."/>
            <person name="Wei W."/>
            <person name="Wang X."/>
            <person name="Wang C."/>
            <person name="Huo Q."/>
            <person name="Li W."/>
            <person name="Guo W."/>
            <person name="Chen H."/>
            <person name="Chen S."/>
            <person name="Zhou L."/>
            <person name="Zhou L."/>
            <person name="Ni X."/>
            <person name="Tian J."/>
            <person name="Zhou Y."/>
            <person name="Sheng Y."/>
            <person name="Liu T."/>
            <person name="Pan Y."/>
            <person name="Xia L."/>
            <person name="Li J."/>
            <person name="Zhao F."/>
            <person name="Cao W."/>
        </authorList>
    </citation>
    <scope>NUCLEOTIDE SEQUENCE</scope>
    <source>
        <strain evidence="2">Rmic-2018</strain>
        <tissue evidence="2">Larvae</tissue>
    </source>
</reference>
<dbReference type="AlphaFoldDB" id="A0A9J6EQI9"/>
<accession>A0A9J6EQI9</accession>